<dbReference type="GeneID" id="303166373"/>
<dbReference type="GO" id="GO:0005886">
    <property type="term" value="C:plasma membrane"/>
    <property type="evidence" value="ECO:0007669"/>
    <property type="project" value="UniProtKB-SubCell"/>
</dbReference>
<dbReference type="InterPro" id="IPR003593">
    <property type="entry name" value="AAA+_ATPase"/>
</dbReference>
<keyword evidence="6 10" id="KW-0067">ATP-binding</keyword>
<evidence type="ECO:0000313" key="10">
    <source>
        <dbReference type="EMBL" id="MDX5978420.1"/>
    </source>
</evidence>
<sequence>MTTLQPSESRPSPVSSEPAEVLLRVEGIKKRFGDTHVLKGISLTARRGDVITLIGSSGSGKSTFLRCLNLLEQPDGGELEIHGQPVHFTTTRHGRVPQDEKRVQWMRSRVAMVFQNFNLWSHMTLLENIIEAPIHVQGYSRAEAINEARCLLAKVGLEERADHYPSQLSGGQQQRGAIARALAMNPDVMLFDEPTSALDPELVGDVLAVMRRLAEEGRTMVLVTHEMDFARDVSTRIMYLNQGEVEEEGPPQQVLDTPRSNRLRQFLSTR</sequence>
<evidence type="ECO:0000256" key="6">
    <source>
        <dbReference type="ARBA" id="ARBA00022840"/>
    </source>
</evidence>
<dbReference type="PANTHER" id="PTHR43166:SF35">
    <property type="entry name" value="L-CYSTINE IMPORT ATP-BINDING PROTEIN TCYN"/>
    <property type="match status" value="1"/>
</dbReference>
<gene>
    <name evidence="10" type="ORF">SIL78_12715</name>
</gene>
<dbReference type="InterPro" id="IPR003439">
    <property type="entry name" value="ABC_transporter-like_ATP-bd"/>
</dbReference>
<comment type="similarity">
    <text evidence="2">Belongs to the ABC transporter superfamily.</text>
</comment>
<evidence type="ECO:0000256" key="1">
    <source>
        <dbReference type="ARBA" id="ARBA00004417"/>
    </source>
</evidence>
<dbReference type="Gene3D" id="3.40.50.300">
    <property type="entry name" value="P-loop containing nucleotide triphosphate hydrolases"/>
    <property type="match status" value="1"/>
</dbReference>
<dbReference type="GO" id="GO:0005524">
    <property type="term" value="F:ATP binding"/>
    <property type="evidence" value="ECO:0007669"/>
    <property type="project" value="UniProtKB-KW"/>
</dbReference>
<proteinExistence type="inferred from homology"/>
<dbReference type="Pfam" id="PF00005">
    <property type="entry name" value="ABC_tran"/>
    <property type="match status" value="1"/>
</dbReference>
<dbReference type="GO" id="GO:0016887">
    <property type="term" value="F:ATP hydrolysis activity"/>
    <property type="evidence" value="ECO:0007669"/>
    <property type="project" value="InterPro"/>
</dbReference>
<keyword evidence="5" id="KW-0547">Nucleotide-binding</keyword>
<reference evidence="10" key="1">
    <citation type="submission" date="2023-11" db="EMBL/GenBank/DDBJ databases">
        <title>MicrobeMod: A computational toolkit for identifying prokaryotic methylation and restriction-modification with nanopore sequencing.</title>
        <authorList>
            <person name="Crits-Christoph A."/>
            <person name="Kang S.C."/>
            <person name="Lee H."/>
            <person name="Ostrov N."/>
        </authorList>
    </citation>
    <scope>NUCLEOTIDE SEQUENCE</scope>
    <source>
        <strain evidence="10">ATCC BAA-953</strain>
    </source>
</reference>
<dbReference type="SMART" id="SM00382">
    <property type="entry name" value="AAA"/>
    <property type="match status" value="1"/>
</dbReference>
<dbReference type="FunFam" id="3.40.50.300:FF:000020">
    <property type="entry name" value="Amino acid ABC transporter ATP-binding component"/>
    <property type="match status" value="1"/>
</dbReference>
<organism evidence="10 11">
    <name type="scientific">Vreelandella alkaliphila</name>
    <dbReference type="NCBI Taxonomy" id="272774"/>
    <lineage>
        <taxon>Bacteria</taxon>
        <taxon>Pseudomonadati</taxon>
        <taxon>Pseudomonadota</taxon>
        <taxon>Gammaproteobacteria</taxon>
        <taxon>Oceanospirillales</taxon>
        <taxon>Halomonadaceae</taxon>
        <taxon>Vreelandella</taxon>
    </lineage>
</organism>
<keyword evidence="3" id="KW-0813">Transport</keyword>
<evidence type="ECO:0000256" key="2">
    <source>
        <dbReference type="ARBA" id="ARBA00005417"/>
    </source>
</evidence>
<dbReference type="EMBL" id="JAWXXT010000001">
    <property type="protein sequence ID" value="MDX5978420.1"/>
    <property type="molecule type" value="Genomic_DNA"/>
</dbReference>
<keyword evidence="7" id="KW-0029">Amino-acid transport</keyword>
<comment type="caution">
    <text evidence="10">The sequence shown here is derived from an EMBL/GenBank/DDBJ whole genome shotgun (WGS) entry which is preliminary data.</text>
</comment>
<evidence type="ECO:0000256" key="5">
    <source>
        <dbReference type="ARBA" id="ARBA00022741"/>
    </source>
</evidence>
<dbReference type="PANTHER" id="PTHR43166">
    <property type="entry name" value="AMINO ACID IMPORT ATP-BINDING PROTEIN"/>
    <property type="match status" value="1"/>
</dbReference>
<dbReference type="InterPro" id="IPR027417">
    <property type="entry name" value="P-loop_NTPase"/>
</dbReference>
<evidence type="ECO:0000256" key="3">
    <source>
        <dbReference type="ARBA" id="ARBA00022448"/>
    </source>
</evidence>
<dbReference type="InterPro" id="IPR050086">
    <property type="entry name" value="MetN_ABC_transporter-like"/>
</dbReference>
<evidence type="ECO:0000313" key="11">
    <source>
        <dbReference type="Proteomes" id="UP001276761"/>
    </source>
</evidence>
<dbReference type="PROSITE" id="PS50893">
    <property type="entry name" value="ABC_TRANSPORTER_2"/>
    <property type="match status" value="1"/>
</dbReference>
<comment type="subcellular location">
    <subcellularLocation>
        <location evidence="1">Cell inner membrane</location>
        <topology evidence="1">Peripheral membrane protein</topology>
    </subcellularLocation>
</comment>
<evidence type="ECO:0000256" key="4">
    <source>
        <dbReference type="ARBA" id="ARBA00022475"/>
    </source>
</evidence>
<feature type="domain" description="ABC transporter" evidence="9">
    <location>
        <begin position="23"/>
        <end position="267"/>
    </location>
</feature>
<evidence type="ECO:0000256" key="8">
    <source>
        <dbReference type="ARBA" id="ARBA00023136"/>
    </source>
</evidence>
<dbReference type="PIRSF" id="PIRSF039085">
    <property type="entry name" value="ABC_ATPase_HisP"/>
    <property type="match status" value="1"/>
</dbReference>
<dbReference type="GO" id="GO:0015424">
    <property type="term" value="F:ABC-type amino acid transporter activity"/>
    <property type="evidence" value="ECO:0007669"/>
    <property type="project" value="InterPro"/>
</dbReference>
<evidence type="ECO:0000256" key="7">
    <source>
        <dbReference type="ARBA" id="ARBA00022970"/>
    </source>
</evidence>
<evidence type="ECO:0000259" key="9">
    <source>
        <dbReference type="PROSITE" id="PS50893"/>
    </source>
</evidence>
<accession>A0AAJ2VRL6</accession>
<dbReference type="Proteomes" id="UP001276761">
    <property type="component" value="Unassembled WGS sequence"/>
</dbReference>
<name>A0AAJ2VRL6_9GAMM</name>
<dbReference type="InterPro" id="IPR030679">
    <property type="entry name" value="ABC_ATPase_HisP-typ"/>
</dbReference>
<keyword evidence="4" id="KW-1003">Cell membrane</keyword>
<keyword evidence="8" id="KW-0472">Membrane</keyword>
<dbReference type="CDD" id="cd03262">
    <property type="entry name" value="ABC_HisP_GlnQ"/>
    <property type="match status" value="1"/>
</dbReference>
<dbReference type="RefSeq" id="WP_269769424.1">
    <property type="nucleotide sequence ID" value="NZ_JABASV010000001.1"/>
</dbReference>
<dbReference type="SUPFAM" id="SSF52540">
    <property type="entry name" value="P-loop containing nucleoside triphosphate hydrolases"/>
    <property type="match status" value="1"/>
</dbReference>
<protein>
    <submittedName>
        <fullName evidence="10">ATP-binding cassette domain-containing protein</fullName>
    </submittedName>
</protein>
<dbReference type="AlphaFoldDB" id="A0AAJ2VRL6"/>